<feature type="modified residue" description="4-aspartylphosphate" evidence="15">
    <location>
        <position position="950"/>
    </location>
</feature>
<dbReference type="PROSITE" id="PS50109">
    <property type="entry name" value="HIS_KIN"/>
    <property type="match status" value="1"/>
</dbReference>
<dbReference type="Pfam" id="PF08447">
    <property type="entry name" value="PAS_3"/>
    <property type="match status" value="2"/>
</dbReference>
<feature type="domain" description="PAC" evidence="20">
    <location>
        <begin position="474"/>
        <end position="526"/>
    </location>
</feature>
<feature type="transmembrane region" description="Helical" evidence="16">
    <location>
        <begin position="229"/>
        <end position="253"/>
    </location>
</feature>
<dbReference type="PRINTS" id="PR00344">
    <property type="entry name" value="BCTRLSENSOR"/>
</dbReference>
<keyword evidence="8 16" id="KW-0812">Transmembrane</keyword>
<evidence type="ECO:0000256" key="11">
    <source>
        <dbReference type="ARBA" id="ARBA00022989"/>
    </source>
</evidence>
<proteinExistence type="predicted"/>
<evidence type="ECO:0000313" key="24">
    <source>
        <dbReference type="Proteomes" id="UP000624279"/>
    </source>
</evidence>
<evidence type="ECO:0000256" key="8">
    <source>
        <dbReference type="ARBA" id="ARBA00022692"/>
    </source>
</evidence>
<dbReference type="InterPro" id="IPR011006">
    <property type="entry name" value="CheY-like_superfamily"/>
</dbReference>
<dbReference type="PROSITE" id="PS50112">
    <property type="entry name" value="PAS"/>
    <property type="match status" value="3"/>
</dbReference>
<feature type="domain" description="PAC" evidence="20">
    <location>
        <begin position="346"/>
        <end position="396"/>
    </location>
</feature>
<dbReference type="InterPro" id="IPR008207">
    <property type="entry name" value="Sig_transdc_His_kin_Hpt_dom"/>
</dbReference>
<evidence type="ECO:0000256" key="10">
    <source>
        <dbReference type="ARBA" id="ARBA00022840"/>
    </source>
</evidence>
<feature type="domain" description="Histidine kinase" evidence="17">
    <location>
        <begin position="666"/>
        <end position="882"/>
    </location>
</feature>
<dbReference type="CDD" id="cd00082">
    <property type="entry name" value="HisKA"/>
    <property type="match status" value="1"/>
</dbReference>
<evidence type="ECO:0000256" key="6">
    <source>
        <dbReference type="ARBA" id="ARBA00022553"/>
    </source>
</evidence>
<dbReference type="InterPro" id="IPR013655">
    <property type="entry name" value="PAS_fold_3"/>
</dbReference>
<keyword evidence="24" id="KW-1185">Reference proteome</keyword>
<keyword evidence="7" id="KW-0808">Transferase</keyword>
<gene>
    <name evidence="23" type="ORF">H8K55_07120</name>
</gene>
<dbReference type="SMART" id="SM00086">
    <property type="entry name" value="PAC"/>
    <property type="match status" value="3"/>
</dbReference>
<feature type="transmembrane region" description="Helical" evidence="16">
    <location>
        <begin position="189"/>
        <end position="209"/>
    </location>
</feature>
<dbReference type="NCBIfam" id="TIGR00229">
    <property type="entry name" value="sensory_box"/>
    <property type="match status" value="3"/>
</dbReference>
<feature type="transmembrane region" description="Helical" evidence="16">
    <location>
        <begin position="58"/>
        <end position="82"/>
    </location>
</feature>
<dbReference type="InterPro" id="IPR036890">
    <property type="entry name" value="HATPase_C_sf"/>
</dbReference>
<dbReference type="InterPro" id="IPR000700">
    <property type="entry name" value="PAS-assoc_C"/>
</dbReference>
<keyword evidence="13 16" id="KW-0472">Membrane</keyword>
<dbReference type="SMART" id="SM00388">
    <property type="entry name" value="HisKA"/>
    <property type="match status" value="1"/>
</dbReference>
<keyword evidence="9" id="KW-0418">Kinase</keyword>
<evidence type="ECO:0000313" key="23">
    <source>
        <dbReference type="EMBL" id="MBC3873350.1"/>
    </source>
</evidence>
<evidence type="ECO:0000259" key="17">
    <source>
        <dbReference type="PROSITE" id="PS50109"/>
    </source>
</evidence>
<feature type="transmembrane region" description="Helical" evidence="16">
    <location>
        <begin position="94"/>
        <end position="114"/>
    </location>
</feature>
<organism evidence="23 24">
    <name type="scientific">Undibacterium flavidum</name>
    <dbReference type="NCBI Taxonomy" id="2762297"/>
    <lineage>
        <taxon>Bacteria</taxon>
        <taxon>Pseudomonadati</taxon>
        <taxon>Pseudomonadota</taxon>
        <taxon>Betaproteobacteria</taxon>
        <taxon>Burkholderiales</taxon>
        <taxon>Oxalobacteraceae</taxon>
        <taxon>Undibacterium</taxon>
    </lineage>
</organism>
<dbReference type="InterPro" id="IPR001789">
    <property type="entry name" value="Sig_transdc_resp-reg_receiver"/>
</dbReference>
<feature type="domain" description="PAS" evidence="19">
    <location>
        <begin position="397"/>
        <end position="471"/>
    </location>
</feature>
<evidence type="ECO:0000259" key="21">
    <source>
        <dbReference type="PROSITE" id="PS50894"/>
    </source>
</evidence>
<evidence type="ECO:0000256" key="7">
    <source>
        <dbReference type="ARBA" id="ARBA00022679"/>
    </source>
</evidence>
<evidence type="ECO:0000256" key="5">
    <source>
        <dbReference type="ARBA" id="ARBA00022519"/>
    </source>
</evidence>
<evidence type="ECO:0000256" key="3">
    <source>
        <dbReference type="ARBA" id="ARBA00012438"/>
    </source>
</evidence>
<keyword evidence="6 15" id="KW-0597">Phosphoprotein</keyword>
<dbReference type="InterPro" id="IPR003661">
    <property type="entry name" value="HisK_dim/P_dom"/>
</dbReference>
<evidence type="ECO:0000259" key="22">
    <source>
        <dbReference type="PROSITE" id="PS50924"/>
    </source>
</evidence>
<evidence type="ECO:0000259" key="20">
    <source>
        <dbReference type="PROSITE" id="PS50113"/>
    </source>
</evidence>
<dbReference type="PROSITE" id="PS50113">
    <property type="entry name" value="PAC"/>
    <property type="match status" value="3"/>
</dbReference>
<comment type="catalytic activity">
    <reaction evidence="1">
        <text>ATP + protein L-histidine = ADP + protein N-phospho-L-histidine.</text>
        <dbReference type="EC" id="2.7.13.3"/>
    </reaction>
</comment>
<dbReference type="SUPFAM" id="SSF55785">
    <property type="entry name" value="PYP-like sensor domain (PAS domain)"/>
    <property type="match status" value="3"/>
</dbReference>
<evidence type="ECO:0000256" key="9">
    <source>
        <dbReference type="ARBA" id="ARBA00022777"/>
    </source>
</evidence>
<feature type="domain" description="HPt" evidence="21">
    <location>
        <begin position="1053"/>
        <end position="1147"/>
    </location>
</feature>
<dbReference type="InterPro" id="IPR036641">
    <property type="entry name" value="HPT_dom_sf"/>
</dbReference>
<evidence type="ECO:0000256" key="12">
    <source>
        <dbReference type="ARBA" id="ARBA00023012"/>
    </source>
</evidence>
<dbReference type="CDD" id="cd16922">
    <property type="entry name" value="HATPase_EvgS-ArcB-TorS-like"/>
    <property type="match status" value="1"/>
</dbReference>
<evidence type="ECO:0000256" key="14">
    <source>
        <dbReference type="PROSITE-ProRule" id="PRU00110"/>
    </source>
</evidence>
<accession>A0ABR6Y9R3</accession>
<keyword evidence="10" id="KW-0067">ATP-binding</keyword>
<dbReference type="PROSITE" id="PS50894">
    <property type="entry name" value="HPT"/>
    <property type="match status" value="1"/>
</dbReference>
<feature type="transmembrane region" description="Helical" evidence="16">
    <location>
        <begin position="156"/>
        <end position="177"/>
    </location>
</feature>
<evidence type="ECO:0000256" key="13">
    <source>
        <dbReference type="ARBA" id="ARBA00023136"/>
    </source>
</evidence>
<dbReference type="CDD" id="cd00130">
    <property type="entry name" value="PAS"/>
    <property type="match status" value="3"/>
</dbReference>
<dbReference type="PROSITE" id="PS50110">
    <property type="entry name" value="RESPONSE_REGULATORY"/>
    <property type="match status" value="1"/>
</dbReference>
<dbReference type="InterPro" id="IPR001610">
    <property type="entry name" value="PAC"/>
</dbReference>
<comment type="caution">
    <text evidence="23">The sequence shown here is derived from an EMBL/GenBank/DDBJ whole genome shotgun (WGS) entry which is preliminary data.</text>
</comment>
<keyword evidence="4" id="KW-1003">Cell membrane</keyword>
<dbReference type="PANTHER" id="PTHR43047">
    <property type="entry name" value="TWO-COMPONENT HISTIDINE PROTEIN KINASE"/>
    <property type="match status" value="1"/>
</dbReference>
<evidence type="ECO:0000256" key="1">
    <source>
        <dbReference type="ARBA" id="ARBA00000085"/>
    </source>
</evidence>
<name>A0ABR6Y9R3_9BURK</name>
<dbReference type="InterPro" id="IPR005330">
    <property type="entry name" value="MHYT_dom"/>
</dbReference>
<feature type="modified residue" description="Phosphohistidine" evidence="14">
    <location>
        <position position="1093"/>
    </location>
</feature>
<dbReference type="InterPro" id="IPR004358">
    <property type="entry name" value="Sig_transdc_His_kin-like_C"/>
</dbReference>
<keyword evidence="10" id="KW-0547">Nucleotide-binding</keyword>
<dbReference type="PROSITE" id="PS50924">
    <property type="entry name" value="MHYT"/>
    <property type="match status" value="1"/>
</dbReference>
<dbReference type="Pfam" id="PF00072">
    <property type="entry name" value="Response_reg"/>
    <property type="match status" value="1"/>
</dbReference>
<dbReference type="Gene3D" id="3.40.50.2300">
    <property type="match status" value="1"/>
</dbReference>
<evidence type="ECO:0000256" key="16">
    <source>
        <dbReference type="PROSITE-ProRule" id="PRU00244"/>
    </source>
</evidence>
<dbReference type="SMART" id="SM00387">
    <property type="entry name" value="HATPase_c"/>
    <property type="match status" value="1"/>
</dbReference>
<dbReference type="InterPro" id="IPR013767">
    <property type="entry name" value="PAS_fold"/>
</dbReference>
<dbReference type="SMART" id="SM00073">
    <property type="entry name" value="HPT"/>
    <property type="match status" value="1"/>
</dbReference>
<feature type="domain" description="PAC" evidence="20">
    <location>
        <begin position="596"/>
        <end position="648"/>
    </location>
</feature>
<dbReference type="Pfam" id="PF01627">
    <property type="entry name" value="Hpt"/>
    <property type="match status" value="1"/>
</dbReference>
<evidence type="ECO:0000256" key="2">
    <source>
        <dbReference type="ARBA" id="ARBA00004429"/>
    </source>
</evidence>
<dbReference type="Pfam" id="PF02518">
    <property type="entry name" value="HATPase_c"/>
    <property type="match status" value="1"/>
</dbReference>
<dbReference type="Pfam" id="PF00512">
    <property type="entry name" value="HisKA"/>
    <property type="match status" value="1"/>
</dbReference>
<dbReference type="SUPFAM" id="SSF52172">
    <property type="entry name" value="CheY-like"/>
    <property type="match status" value="1"/>
</dbReference>
<feature type="domain" description="PAS" evidence="19">
    <location>
        <begin position="265"/>
        <end position="318"/>
    </location>
</feature>
<dbReference type="InterPro" id="IPR000014">
    <property type="entry name" value="PAS"/>
</dbReference>
<keyword evidence="12" id="KW-0902">Two-component regulatory system</keyword>
<evidence type="ECO:0000256" key="4">
    <source>
        <dbReference type="ARBA" id="ARBA00022475"/>
    </source>
</evidence>
<dbReference type="Proteomes" id="UP000624279">
    <property type="component" value="Unassembled WGS sequence"/>
</dbReference>
<sequence>MRLDQLFLSDSQALPLLTGTYDHPLVALSLFVAVLAGIMAFQLAGMARIEKRPFNHQIYLLSGAFVLGSGVWSMHFIGMLAFSVCSTVRYDPTITLASMLPSFLASWVALLLIAKDKITRWQLIVSGVSVGTGIGIMHYSGMTAVHQSLTLRFEPWIFGVSIILAVSLSVLALWLRFRLTAHQRLSQGQINVVSGVVLGIAISGMHYTGMSATRFINNAEPGIGPVSNFNLALSIASITTLAILITVAGNILLRYRSIYQRMVQNEERMRTIVETAVDGIITIDHQGIIRAFNSAAESIFGWYANEAIGENIRFLIPEPALTSSSLPRPADGLAYLRSSDAKLVGSGREVTGRRKDGQHFPLRLALGEAAVHNEMLYVGFITDISERKKMEEALRNSERQYRSLIGNLPGIAFRCRNDDSWSKIFISDAVERLTGWPPEEFMSGRKTILELVHPEDQDCATRGVREMLDTKQAYAIEYRIIDRGGKEHWVSESASGVVGSNGVIEWIDGVIIDITDSKRRNAEFEGVVNAIGRSLAVIEFDLNGTILQANANFLNITGYRLDELVGYHHSLLCSTQDASSSEYQQLWKNLRQGIYTSGEFHRFGKHHKEIWIHGSYNPIFDPDGQPYKIIKFASDLSERHMMEQDLREAKAKAENAAAAKNTFLANMSHEIRTPMNAILGFTDVLLSEPVNDTQRRHLSTVRNSARSLLSLLNDILDTAKLEHGAVELEIRDFSLREVCMQVLATLRINAQAKSLPLVLDYPESVPEYFQGDALRIQQILLNLLGNAIKFTEKGQVLLQLAMQEDRVHLVVQDTGIGIAADRLSHIFDPFAQADASMSRRFGGTGLGTTIARQLIELMDGKIWVESEVGVGSQFHVELPLQIGNVVLASDEQAMIDLPPLRILAVDDVPQNLELLQVMLGRLGHNLCTARNGAEAVKKFTDDEFDIILMDVQMPVMNGLEASQMIRILEEQKALAPTPIIAFSASVLEADVKAAKLAGMDGFAHKPIDLLRLTQEIARLLNIEVKIDAKNHNHNHALYQLNGSVIDWSRGHNLWGSEQRHREAIRQFLSGFRDAVPRMRKLLDKHGELAEQIHKLKGAAGNLALARISNLSNTIELVLSASDHTELPSLLNKLADEMINVAETLGEIDTPDTQANLTSASIDSARLLKLLQDLDGALAHGELAETVLAELAKLLPTADFKALDQIVNSFDFDAARQMVNDLQHHYHQEGNAE</sequence>
<protein>
    <recommendedName>
        <fullName evidence="3">histidine kinase</fullName>
        <ecNumber evidence="3">2.7.13.3</ecNumber>
    </recommendedName>
</protein>
<reference evidence="23 24" key="1">
    <citation type="submission" date="2020-08" db="EMBL/GenBank/DDBJ databases">
        <title>Novel species isolated from subtropical streams in China.</title>
        <authorList>
            <person name="Lu H."/>
        </authorList>
    </citation>
    <scope>NUCLEOTIDE SEQUENCE [LARGE SCALE GENOMIC DNA]</scope>
    <source>
        <strain evidence="23 24">LX15W</strain>
    </source>
</reference>
<dbReference type="InterPro" id="IPR003594">
    <property type="entry name" value="HATPase_dom"/>
</dbReference>
<dbReference type="SMART" id="SM00091">
    <property type="entry name" value="PAS"/>
    <property type="match status" value="3"/>
</dbReference>
<dbReference type="Pfam" id="PF03707">
    <property type="entry name" value="MHYT"/>
    <property type="match status" value="3"/>
</dbReference>
<dbReference type="InterPro" id="IPR036097">
    <property type="entry name" value="HisK_dim/P_sf"/>
</dbReference>
<dbReference type="InterPro" id="IPR005467">
    <property type="entry name" value="His_kinase_dom"/>
</dbReference>
<dbReference type="SUPFAM" id="SSF55874">
    <property type="entry name" value="ATPase domain of HSP90 chaperone/DNA topoisomerase II/histidine kinase"/>
    <property type="match status" value="1"/>
</dbReference>
<feature type="domain" description="Response regulatory" evidence="18">
    <location>
        <begin position="901"/>
        <end position="1020"/>
    </location>
</feature>
<dbReference type="Gene3D" id="1.10.287.130">
    <property type="match status" value="1"/>
</dbReference>
<dbReference type="Gene3D" id="3.30.450.20">
    <property type="entry name" value="PAS domain"/>
    <property type="match status" value="3"/>
</dbReference>
<feature type="domain" description="MHYT" evidence="22">
    <location>
        <begin position="21"/>
        <end position="216"/>
    </location>
</feature>
<evidence type="ECO:0000259" key="19">
    <source>
        <dbReference type="PROSITE" id="PS50112"/>
    </source>
</evidence>
<evidence type="ECO:0000259" key="18">
    <source>
        <dbReference type="PROSITE" id="PS50110"/>
    </source>
</evidence>
<dbReference type="SUPFAM" id="SSF47226">
    <property type="entry name" value="Histidine-containing phosphotransfer domain, HPT domain"/>
    <property type="match status" value="1"/>
</dbReference>
<feature type="domain" description="PAS" evidence="19">
    <location>
        <begin position="537"/>
        <end position="566"/>
    </location>
</feature>
<dbReference type="SUPFAM" id="SSF47384">
    <property type="entry name" value="Homodimeric domain of signal transducing histidine kinase"/>
    <property type="match status" value="1"/>
</dbReference>
<keyword evidence="11 16" id="KW-1133">Transmembrane helix</keyword>
<keyword evidence="5" id="KW-0997">Cell inner membrane</keyword>
<comment type="subcellular location">
    <subcellularLocation>
        <location evidence="2">Cell inner membrane</location>
        <topology evidence="2">Multi-pass membrane protein</topology>
    </subcellularLocation>
</comment>
<dbReference type="Gene3D" id="1.20.120.160">
    <property type="entry name" value="HPT domain"/>
    <property type="match status" value="1"/>
</dbReference>
<evidence type="ECO:0000256" key="15">
    <source>
        <dbReference type="PROSITE-ProRule" id="PRU00169"/>
    </source>
</evidence>
<dbReference type="Pfam" id="PF00989">
    <property type="entry name" value="PAS"/>
    <property type="match status" value="1"/>
</dbReference>
<dbReference type="EC" id="2.7.13.3" evidence="3"/>
<feature type="transmembrane region" description="Helical" evidence="16">
    <location>
        <begin position="121"/>
        <end position="141"/>
    </location>
</feature>
<dbReference type="SMART" id="SM00448">
    <property type="entry name" value="REC"/>
    <property type="match status" value="1"/>
</dbReference>
<dbReference type="CDD" id="cd17546">
    <property type="entry name" value="REC_hyHK_CKI1_RcsC-like"/>
    <property type="match status" value="1"/>
</dbReference>
<dbReference type="PANTHER" id="PTHR43047:SF64">
    <property type="entry name" value="HISTIDINE KINASE CONTAINING CHEY-HOMOLOGOUS RECEIVER DOMAIN AND PAS DOMAIN-RELATED"/>
    <property type="match status" value="1"/>
</dbReference>
<dbReference type="RefSeq" id="WP_186941380.1">
    <property type="nucleotide sequence ID" value="NZ_JACOGA010000005.1"/>
</dbReference>
<feature type="transmembrane region" description="Helical" evidence="16">
    <location>
        <begin position="25"/>
        <end position="46"/>
    </location>
</feature>
<dbReference type="Gene3D" id="3.30.565.10">
    <property type="entry name" value="Histidine kinase-like ATPase, C-terminal domain"/>
    <property type="match status" value="1"/>
</dbReference>
<dbReference type="EMBL" id="JACOGA010000005">
    <property type="protein sequence ID" value="MBC3873350.1"/>
    <property type="molecule type" value="Genomic_DNA"/>
</dbReference>
<dbReference type="InterPro" id="IPR035965">
    <property type="entry name" value="PAS-like_dom_sf"/>
</dbReference>